<keyword evidence="2" id="KW-1185">Reference proteome</keyword>
<protein>
    <submittedName>
        <fullName evidence="1">Prespore protein DP87, putative</fullName>
    </submittedName>
</protein>
<evidence type="ECO:0000313" key="1">
    <source>
        <dbReference type="EMBL" id="EER09352.1"/>
    </source>
</evidence>
<gene>
    <name evidence="1" type="ORF">Pmar_PMAR011171</name>
</gene>
<dbReference type="GeneID" id="9065791"/>
<organism evidence="2">
    <name type="scientific">Perkinsus marinus (strain ATCC 50983 / TXsc)</name>
    <dbReference type="NCBI Taxonomy" id="423536"/>
    <lineage>
        <taxon>Eukaryota</taxon>
        <taxon>Sar</taxon>
        <taxon>Alveolata</taxon>
        <taxon>Perkinsozoa</taxon>
        <taxon>Perkinsea</taxon>
        <taxon>Perkinsida</taxon>
        <taxon>Perkinsidae</taxon>
        <taxon>Perkinsus</taxon>
    </lineage>
</organism>
<proteinExistence type="predicted"/>
<dbReference type="InParanoid" id="C5L1P0"/>
<name>C5L1P0_PERM5</name>
<evidence type="ECO:0000313" key="2">
    <source>
        <dbReference type="Proteomes" id="UP000007800"/>
    </source>
</evidence>
<sequence>MAIFSIVIPVAFGVGNRYLQGTSTSSPSTTIPPTPTLFSAPVDGATLQNTCDIYCQGLNGGASYCKLDLSPPICHGGDQPCGTVAICGPPVTVTPTDVVPTGDGTYEPACDTMCQSLNDEASYCKRWLPRPTCLGGDQPCGDQTICTSQTWPPAPTPSLPAGAHPHESAPCNEYCVGLNGPSSFCKWWKNEPVCQGGDQPCGVSDCPTGTLAPTGGPPDSHAGPSPSCNAYCAAMNPGLSGDRVSYCKWWLYVPACYVGDQLCGPSVCSDYEDTTAPTSVSTAITSTLASTTQIVTTSTTKVATTAAPTV</sequence>
<dbReference type="AlphaFoldDB" id="C5L1P0"/>
<dbReference type="EMBL" id="GG678367">
    <property type="protein sequence ID" value="EER09352.1"/>
    <property type="molecule type" value="Genomic_DNA"/>
</dbReference>
<dbReference type="RefSeq" id="XP_002777536.1">
    <property type="nucleotide sequence ID" value="XM_002777490.1"/>
</dbReference>
<accession>C5L1P0</accession>
<reference evidence="1 2" key="1">
    <citation type="submission" date="2008-07" db="EMBL/GenBank/DDBJ databases">
        <authorList>
            <person name="El-Sayed N."/>
            <person name="Caler E."/>
            <person name="Inman J."/>
            <person name="Amedeo P."/>
            <person name="Hass B."/>
            <person name="Wortman J."/>
        </authorList>
    </citation>
    <scope>NUCLEOTIDE SEQUENCE [LARGE SCALE GENOMIC DNA]</scope>
    <source>
        <strain evidence="2">ATCC 50983 / TXsc</strain>
    </source>
</reference>
<dbReference type="Proteomes" id="UP000007800">
    <property type="component" value="Unassembled WGS sequence"/>
</dbReference>